<protein>
    <submittedName>
        <fullName evidence="2">Uncharacterized protein</fullName>
    </submittedName>
</protein>
<feature type="compositionally biased region" description="Low complexity" evidence="1">
    <location>
        <begin position="58"/>
        <end position="67"/>
    </location>
</feature>
<organism evidence="2 3">
    <name type="scientific">Cirrhinus molitorella</name>
    <name type="common">mud carp</name>
    <dbReference type="NCBI Taxonomy" id="172907"/>
    <lineage>
        <taxon>Eukaryota</taxon>
        <taxon>Metazoa</taxon>
        <taxon>Chordata</taxon>
        <taxon>Craniata</taxon>
        <taxon>Vertebrata</taxon>
        <taxon>Euteleostomi</taxon>
        <taxon>Actinopterygii</taxon>
        <taxon>Neopterygii</taxon>
        <taxon>Teleostei</taxon>
        <taxon>Ostariophysi</taxon>
        <taxon>Cypriniformes</taxon>
        <taxon>Cyprinidae</taxon>
        <taxon>Labeoninae</taxon>
        <taxon>Labeonini</taxon>
        <taxon>Cirrhinus</taxon>
    </lineage>
</organism>
<name>A0ABR3NZ69_9TELE</name>
<evidence type="ECO:0000313" key="2">
    <source>
        <dbReference type="EMBL" id="KAL1282170.1"/>
    </source>
</evidence>
<reference evidence="2 3" key="1">
    <citation type="submission" date="2023-09" db="EMBL/GenBank/DDBJ databases">
        <authorList>
            <person name="Wang M."/>
        </authorList>
    </citation>
    <scope>NUCLEOTIDE SEQUENCE [LARGE SCALE GENOMIC DNA]</scope>
    <source>
        <strain evidence="2">GT-2023</strain>
        <tissue evidence="2">Liver</tissue>
    </source>
</reference>
<comment type="caution">
    <text evidence="2">The sequence shown here is derived from an EMBL/GenBank/DDBJ whole genome shotgun (WGS) entry which is preliminary data.</text>
</comment>
<evidence type="ECO:0000313" key="3">
    <source>
        <dbReference type="Proteomes" id="UP001558613"/>
    </source>
</evidence>
<keyword evidence="3" id="KW-1185">Reference proteome</keyword>
<proteinExistence type="predicted"/>
<accession>A0ABR3NZ69</accession>
<sequence>MRLPVIEGTFLQASCKACRIQSTVTRGTAAAATPGFKVLAYCEQPPASWKFSGIPAEPSLSPSLESSCSGEDNETRNVMETESSSSCMAQTVYWGAAVSDGRLCFCQSVGISRVS</sequence>
<evidence type="ECO:0000256" key="1">
    <source>
        <dbReference type="SAM" id="MobiDB-lite"/>
    </source>
</evidence>
<dbReference type="Proteomes" id="UP001558613">
    <property type="component" value="Unassembled WGS sequence"/>
</dbReference>
<gene>
    <name evidence="2" type="ORF">QQF64_000973</name>
</gene>
<feature type="region of interest" description="Disordered" evidence="1">
    <location>
        <begin position="58"/>
        <end position="81"/>
    </location>
</feature>
<dbReference type="EMBL" id="JAYMGO010000001">
    <property type="protein sequence ID" value="KAL1282170.1"/>
    <property type="molecule type" value="Genomic_DNA"/>
</dbReference>